<reference evidence="17" key="1">
    <citation type="journal article" date="2019" name="Int. J. Syst. Evol. Microbiol.">
        <title>The Global Catalogue of Microorganisms (GCM) 10K type strain sequencing project: providing services to taxonomists for standard genome sequencing and annotation.</title>
        <authorList>
            <consortium name="The Broad Institute Genomics Platform"/>
            <consortium name="The Broad Institute Genome Sequencing Center for Infectious Disease"/>
            <person name="Wu L."/>
            <person name="Ma J."/>
        </authorList>
    </citation>
    <scope>NUCLEOTIDE SEQUENCE [LARGE SCALE GENOMIC DNA]</scope>
    <source>
        <strain evidence="17">JCM 18720</strain>
    </source>
</reference>
<dbReference type="InterPro" id="IPR035965">
    <property type="entry name" value="PAS-like_dom_sf"/>
</dbReference>
<dbReference type="SUPFAM" id="SSF47384">
    <property type="entry name" value="Homodimeric domain of signal transducing histidine kinase"/>
    <property type="match status" value="1"/>
</dbReference>
<organism evidence="16 17">
    <name type="scientific">Ferrimonas gelatinilytica</name>
    <dbReference type="NCBI Taxonomy" id="1255257"/>
    <lineage>
        <taxon>Bacteria</taxon>
        <taxon>Pseudomonadati</taxon>
        <taxon>Pseudomonadota</taxon>
        <taxon>Gammaproteobacteria</taxon>
        <taxon>Alteromonadales</taxon>
        <taxon>Ferrimonadaceae</taxon>
        <taxon>Ferrimonas</taxon>
    </lineage>
</organism>
<evidence type="ECO:0000256" key="13">
    <source>
        <dbReference type="ARBA" id="ARBA00023012"/>
    </source>
</evidence>
<keyword evidence="14" id="KW-0472">Membrane</keyword>
<dbReference type="InterPro" id="IPR036097">
    <property type="entry name" value="HisK_dim/P_sf"/>
</dbReference>
<dbReference type="EC" id="2.7.13.3" evidence="3"/>
<keyword evidence="6" id="KW-0597">Phosphoprotein</keyword>
<feature type="domain" description="Histidine kinase" evidence="15">
    <location>
        <begin position="212"/>
        <end position="427"/>
    </location>
</feature>
<comment type="subcellular location">
    <subcellularLocation>
        <location evidence="2">Cell membrane</location>
    </subcellularLocation>
</comment>
<comment type="caution">
    <text evidence="16">The sequence shown here is derived from an EMBL/GenBank/DDBJ whole genome shotgun (WGS) entry which is preliminary data.</text>
</comment>
<evidence type="ECO:0000256" key="4">
    <source>
        <dbReference type="ARBA" id="ARBA00022448"/>
    </source>
</evidence>
<dbReference type="Gene3D" id="3.30.450.20">
    <property type="entry name" value="PAS domain"/>
    <property type="match status" value="1"/>
</dbReference>
<dbReference type="Proteomes" id="UP001501600">
    <property type="component" value="Unassembled WGS sequence"/>
</dbReference>
<dbReference type="SMART" id="SM00388">
    <property type="entry name" value="HisKA"/>
    <property type="match status" value="1"/>
</dbReference>
<sequence length="443" mass="51082">MFAEYSLPRLLTRVVLTQLPFLFLGLMLDQVAWALLVGAWWLLFWHYKQLIRLAHWFWRDRSLTPPHGSGSWEVIFNGIYRMQGKDRRRRAQLAQMLSRFREGAEALPDATLVLGQQGEILWGNTLAERLLGIHWPKDAGNRIHNLLRHPRFVKYWRRGNFHDPLELDSPLNDDRTLEIRIIPYGDSQRLLIARDVTRVRQLEQMRREFVANVSHELKTPLTVLQGYVEMMQMTSDPDSVLGKQYRAMEDQSLRMKTLIDRLLTLSRIEAATDIDFEHPVAMPALLEKVRKEAEELSDGRHELLFEVDPALWLYGDEMQLHSACANLVQNAIRYSPEGGKVRVKWFLQGARGRFEVHDEGMGIEPEHLPRLTERFYRVDRARSRDTGGSGLGLAIVKHALSHHNSQLLIRSRPGEGSCFAFELPPSLVSVRRNESVTGTSSTG</sequence>
<dbReference type="SMART" id="SM00387">
    <property type="entry name" value="HATPase_c"/>
    <property type="match status" value="1"/>
</dbReference>
<keyword evidence="10 16" id="KW-0418">Kinase</keyword>
<keyword evidence="17" id="KW-1185">Reference proteome</keyword>
<dbReference type="GO" id="GO:0016301">
    <property type="term" value="F:kinase activity"/>
    <property type="evidence" value="ECO:0007669"/>
    <property type="project" value="UniProtKB-KW"/>
</dbReference>
<evidence type="ECO:0000256" key="14">
    <source>
        <dbReference type="SAM" id="Phobius"/>
    </source>
</evidence>
<dbReference type="Gene3D" id="1.10.287.130">
    <property type="match status" value="1"/>
</dbReference>
<keyword evidence="5" id="KW-1003">Cell membrane</keyword>
<evidence type="ECO:0000256" key="8">
    <source>
        <dbReference type="ARBA" id="ARBA00022692"/>
    </source>
</evidence>
<evidence type="ECO:0000259" key="15">
    <source>
        <dbReference type="PROSITE" id="PS50109"/>
    </source>
</evidence>
<evidence type="ECO:0000256" key="10">
    <source>
        <dbReference type="ARBA" id="ARBA00022777"/>
    </source>
</evidence>
<keyword evidence="8 14" id="KW-0812">Transmembrane</keyword>
<dbReference type="InterPro" id="IPR050351">
    <property type="entry name" value="BphY/WalK/GraS-like"/>
</dbReference>
<comment type="catalytic activity">
    <reaction evidence="1">
        <text>ATP + protein L-histidine = ADP + protein N-phospho-L-histidine.</text>
        <dbReference type="EC" id="2.7.13.3"/>
    </reaction>
</comment>
<protein>
    <recommendedName>
        <fullName evidence="3">histidine kinase</fullName>
        <ecNumber evidence="3">2.7.13.3</ecNumber>
    </recommendedName>
</protein>
<proteinExistence type="predicted"/>
<keyword evidence="7" id="KW-0808">Transferase</keyword>
<dbReference type="InterPro" id="IPR005467">
    <property type="entry name" value="His_kinase_dom"/>
</dbReference>
<dbReference type="InterPro" id="IPR003594">
    <property type="entry name" value="HATPase_dom"/>
</dbReference>
<evidence type="ECO:0000256" key="3">
    <source>
        <dbReference type="ARBA" id="ARBA00012438"/>
    </source>
</evidence>
<dbReference type="NCBIfam" id="NF008235">
    <property type="entry name" value="PRK11006.1"/>
    <property type="match status" value="1"/>
</dbReference>
<dbReference type="NCBIfam" id="TIGR02966">
    <property type="entry name" value="phoR_proteo"/>
    <property type="match status" value="1"/>
</dbReference>
<evidence type="ECO:0000256" key="5">
    <source>
        <dbReference type="ARBA" id="ARBA00022475"/>
    </source>
</evidence>
<dbReference type="CDD" id="cd00082">
    <property type="entry name" value="HisKA"/>
    <property type="match status" value="1"/>
</dbReference>
<feature type="transmembrane region" description="Helical" evidence="14">
    <location>
        <begin position="20"/>
        <end position="43"/>
    </location>
</feature>
<evidence type="ECO:0000256" key="11">
    <source>
        <dbReference type="ARBA" id="ARBA00022840"/>
    </source>
</evidence>
<dbReference type="PANTHER" id="PTHR45453">
    <property type="entry name" value="PHOSPHATE REGULON SENSOR PROTEIN PHOR"/>
    <property type="match status" value="1"/>
</dbReference>
<evidence type="ECO:0000256" key="1">
    <source>
        <dbReference type="ARBA" id="ARBA00000085"/>
    </source>
</evidence>
<keyword evidence="11" id="KW-0067">ATP-binding</keyword>
<evidence type="ECO:0000256" key="2">
    <source>
        <dbReference type="ARBA" id="ARBA00004236"/>
    </source>
</evidence>
<evidence type="ECO:0000256" key="12">
    <source>
        <dbReference type="ARBA" id="ARBA00022989"/>
    </source>
</evidence>
<dbReference type="PROSITE" id="PS50109">
    <property type="entry name" value="HIS_KIN"/>
    <property type="match status" value="1"/>
</dbReference>
<dbReference type="InterPro" id="IPR036890">
    <property type="entry name" value="HATPase_C_sf"/>
</dbReference>
<dbReference type="InterPro" id="IPR003661">
    <property type="entry name" value="HisK_dim/P_dom"/>
</dbReference>
<evidence type="ECO:0000256" key="9">
    <source>
        <dbReference type="ARBA" id="ARBA00022741"/>
    </source>
</evidence>
<evidence type="ECO:0000313" key="17">
    <source>
        <dbReference type="Proteomes" id="UP001501600"/>
    </source>
</evidence>
<accession>A0ABP9RSF1</accession>
<keyword evidence="13" id="KW-0902">Two-component regulatory system</keyword>
<dbReference type="Pfam" id="PF00512">
    <property type="entry name" value="HisKA"/>
    <property type="match status" value="1"/>
</dbReference>
<dbReference type="PRINTS" id="PR00344">
    <property type="entry name" value="BCTRLSENSOR"/>
</dbReference>
<dbReference type="Gene3D" id="3.30.565.10">
    <property type="entry name" value="Histidine kinase-like ATPase, C-terminal domain"/>
    <property type="match status" value="1"/>
</dbReference>
<dbReference type="Pfam" id="PF02518">
    <property type="entry name" value="HATPase_c"/>
    <property type="match status" value="1"/>
</dbReference>
<gene>
    <name evidence="16" type="primary">phoR</name>
    <name evidence="16" type="ORF">GCM10025772_00350</name>
</gene>
<evidence type="ECO:0000256" key="6">
    <source>
        <dbReference type="ARBA" id="ARBA00022553"/>
    </source>
</evidence>
<dbReference type="Pfam" id="PF11808">
    <property type="entry name" value="PhoR"/>
    <property type="match status" value="1"/>
</dbReference>
<keyword evidence="4" id="KW-0813">Transport</keyword>
<dbReference type="RefSeq" id="WP_345315008.1">
    <property type="nucleotide sequence ID" value="NZ_BAABLF010000001.1"/>
</dbReference>
<dbReference type="InterPro" id="IPR014310">
    <property type="entry name" value="Sig_transdc_His_kinase_PhoR"/>
</dbReference>
<dbReference type="SUPFAM" id="SSF55874">
    <property type="entry name" value="ATPase domain of HSP90 chaperone/DNA topoisomerase II/histidine kinase"/>
    <property type="match status" value="1"/>
</dbReference>
<dbReference type="InterPro" id="IPR004358">
    <property type="entry name" value="Sig_transdc_His_kin-like_C"/>
</dbReference>
<keyword evidence="9" id="KW-0547">Nucleotide-binding</keyword>
<evidence type="ECO:0000256" key="7">
    <source>
        <dbReference type="ARBA" id="ARBA00022679"/>
    </source>
</evidence>
<dbReference type="InterPro" id="IPR021766">
    <property type="entry name" value="PhoR_N"/>
</dbReference>
<evidence type="ECO:0000313" key="16">
    <source>
        <dbReference type="EMBL" id="GAA5185934.1"/>
    </source>
</evidence>
<dbReference type="PANTHER" id="PTHR45453:SF1">
    <property type="entry name" value="PHOSPHATE REGULON SENSOR PROTEIN PHOR"/>
    <property type="match status" value="1"/>
</dbReference>
<dbReference type="EMBL" id="BAABLF010000001">
    <property type="protein sequence ID" value="GAA5185934.1"/>
    <property type="molecule type" value="Genomic_DNA"/>
</dbReference>
<name>A0ABP9RSF1_9GAMM</name>
<keyword evidence="12 14" id="KW-1133">Transmembrane helix</keyword>
<dbReference type="SUPFAM" id="SSF55785">
    <property type="entry name" value="PYP-like sensor domain (PAS domain)"/>
    <property type="match status" value="1"/>
</dbReference>